<proteinExistence type="predicted"/>
<name>A0A6F8Y963_9ACTN</name>
<organism evidence="2 3">
    <name type="scientific">Phytohabitans flavus</name>
    <dbReference type="NCBI Taxonomy" id="1076124"/>
    <lineage>
        <taxon>Bacteria</taxon>
        <taxon>Bacillati</taxon>
        <taxon>Actinomycetota</taxon>
        <taxon>Actinomycetes</taxon>
        <taxon>Micromonosporales</taxon>
        <taxon>Micromonosporaceae</taxon>
    </lineage>
</organism>
<evidence type="ECO:0000313" key="2">
    <source>
        <dbReference type="EMBL" id="BCB82664.1"/>
    </source>
</evidence>
<feature type="region of interest" description="Disordered" evidence="1">
    <location>
        <begin position="48"/>
        <end position="67"/>
    </location>
</feature>
<dbReference type="RefSeq" id="WP_173042123.1">
    <property type="nucleotide sequence ID" value="NZ_AP022870.1"/>
</dbReference>
<feature type="compositionally biased region" description="Basic and acidic residues" evidence="1">
    <location>
        <begin position="31"/>
        <end position="41"/>
    </location>
</feature>
<keyword evidence="3" id="KW-1185">Reference proteome</keyword>
<dbReference type="AlphaFoldDB" id="A0A6F8Y963"/>
<gene>
    <name evidence="2" type="ORF">Pflav_090740</name>
</gene>
<reference evidence="2 3" key="2">
    <citation type="submission" date="2020-03" db="EMBL/GenBank/DDBJ databases">
        <authorList>
            <person name="Ichikawa N."/>
            <person name="Kimura A."/>
            <person name="Kitahashi Y."/>
            <person name="Uohara A."/>
        </authorList>
    </citation>
    <scope>NUCLEOTIDE SEQUENCE [LARGE SCALE GENOMIC DNA]</scope>
    <source>
        <strain evidence="2 3">NBRC 107702</strain>
    </source>
</reference>
<dbReference type="Proteomes" id="UP000502508">
    <property type="component" value="Chromosome"/>
</dbReference>
<feature type="compositionally biased region" description="Basic and acidic residues" evidence="1">
    <location>
        <begin position="50"/>
        <end position="61"/>
    </location>
</feature>
<evidence type="ECO:0000256" key="1">
    <source>
        <dbReference type="SAM" id="MobiDB-lite"/>
    </source>
</evidence>
<feature type="region of interest" description="Disordered" evidence="1">
    <location>
        <begin position="13"/>
        <end position="42"/>
    </location>
</feature>
<dbReference type="EMBL" id="AP022870">
    <property type="protein sequence ID" value="BCB82664.1"/>
    <property type="molecule type" value="Genomic_DNA"/>
</dbReference>
<reference evidence="2 3" key="1">
    <citation type="submission" date="2020-03" db="EMBL/GenBank/DDBJ databases">
        <title>Whole genome shotgun sequence of Phytohabitans flavus NBRC 107702.</title>
        <authorList>
            <person name="Komaki H."/>
            <person name="Tamura T."/>
        </authorList>
    </citation>
    <scope>NUCLEOTIDE SEQUENCE [LARGE SCALE GENOMIC DNA]</scope>
    <source>
        <strain evidence="2 3">NBRC 107702</strain>
    </source>
</reference>
<accession>A0A6F8Y963</accession>
<evidence type="ECO:0000313" key="3">
    <source>
        <dbReference type="Proteomes" id="UP000502508"/>
    </source>
</evidence>
<dbReference type="KEGG" id="pfla:Pflav_090740"/>
<protein>
    <submittedName>
        <fullName evidence="2">Uncharacterized protein</fullName>
    </submittedName>
</protein>
<sequence>MFDPTAMIMADKATKHHVLSARPQAPTTPERPPRQRGDSIRQRAATTLRRLADKVEPRRVETCAPAT</sequence>